<organism evidence="1 2">
    <name type="scientific">Salipaludibacillus neizhouensis</name>
    <dbReference type="NCBI Taxonomy" id="885475"/>
    <lineage>
        <taxon>Bacteria</taxon>
        <taxon>Bacillati</taxon>
        <taxon>Bacillota</taxon>
        <taxon>Bacilli</taxon>
        <taxon>Bacillales</taxon>
        <taxon>Bacillaceae</taxon>
    </lineage>
</organism>
<dbReference type="Proteomes" id="UP000281498">
    <property type="component" value="Unassembled WGS sequence"/>
</dbReference>
<protein>
    <recommendedName>
        <fullName evidence="3">Aspartate racemase</fullName>
    </recommendedName>
</protein>
<dbReference type="EMBL" id="PDOE01000024">
    <property type="protein sequence ID" value="RKL65045.1"/>
    <property type="molecule type" value="Genomic_DNA"/>
</dbReference>
<keyword evidence="2" id="KW-1185">Reference proteome</keyword>
<dbReference type="InterPro" id="IPR001920">
    <property type="entry name" value="Asp/Glu_race"/>
</dbReference>
<name>A0A3A9KCE8_9BACI</name>
<gene>
    <name evidence="1" type="ORF">CR203_22905</name>
</gene>
<accession>A0A3A9KCE8</accession>
<evidence type="ECO:0000313" key="1">
    <source>
        <dbReference type="EMBL" id="RKL65045.1"/>
    </source>
</evidence>
<evidence type="ECO:0008006" key="3">
    <source>
        <dbReference type="Google" id="ProtNLM"/>
    </source>
</evidence>
<sequence length="62" mass="7150">MNTETKKVFLNIINEMVLRGDITRCHIGCTELPLLIKDEDLNIHQLNTTEIHVNIVDTIFTD</sequence>
<dbReference type="SUPFAM" id="SSF53681">
    <property type="entry name" value="Aspartate/glutamate racemase"/>
    <property type="match status" value="1"/>
</dbReference>
<reference evidence="1 2" key="1">
    <citation type="submission" date="2017-10" db="EMBL/GenBank/DDBJ databases">
        <title>Bacillus sp. nov., a halophilic bacterium isolated from a Keqin Lake.</title>
        <authorList>
            <person name="Wang H."/>
        </authorList>
    </citation>
    <scope>NUCLEOTIDE SEQUENCE [LARGE SCALE GENOMIC DNA]</scope>
    <source>
        <strain evidence="1 2">KCTC 13187</strain>
    </source>
</reference>
<evidence type="ECO:0000313" key="2">
    <source>
        <dbReference type="Proteomes" id="UP000281498"/>
    </source>
</evidence>
<comment type="caution">
    <text evidence="1">The sequence shown here is derived from an EMBL/GenBank/DDBJ whole genome shotgun (WGS) entry which is preliminary data.</text>
</comment>
<dbReference type="GO" id="GO:0016855">
    <property type="term" value="F:racemase and epimerase activity, acting on amino acids and derivatives"/>
    <property type="evidence" value="ECO:0007669"/>
    <property type="project" value="InterPro"/>
</dbReference>
<proteinExistence type="predicted"/>
<dbReference type="AlphaFoldDB" id="A0A3A9KCE8"/>